<keyword evidence="4" id="KW-1185">Reference proteome</keyword>
<evidence type="ECO:0000256" key="2">
    <source>
        <dbReference type="SAM" id="Phobius"/>
    </source>
</evidence>
<keyword evidence="2" id="KW-1133">Transmembrane helix</keyword>
<name>A0ABX6H269_9MICO</name>
<gene>
    <name evidence="3" type="ORF">GSU69_15215</name>
</gene>
<feature type="transmembrane region" description="Helical" evidence="2">
    <location>
        <begin position="169"/>
        <end position="194"/>
    </location>
</feature>
<sequence length="218" mass="23379">MTERGGAERERVDPRYDAAFQRGFAGGVDRVRGDERAFARPGTAPEGIARRRPPALADIATTADSRRSRRAAESGAPISAPARLPTDAAPAREPFADPAPEEAAVRRVEVAVEPSAPLWRNPWLLALLLAGLAGSVLGVALLYSGYSSPPASYYGDSDTPSPEWIQRQITYYASIPLLGSLPFALLLAMGVAALRWRARPAKQAPYDDVETESEATPL</sequence>
<feature type="region of interest" description="Disordered" evidence="1">
    <location>
        <begin position="23"/>
        <end position="95"/>
    </location>
</feature>
<dbReference type="EMBL" id="CP047180">
    <property type="protein sequence ID" value="QHC63896.1"/>
    <property type="molecule type" value="Genomic_DNA"/>
</dbReference>
<protein>
    <recommendedName>
        <fullName evidence="5">Transmembrane protein</fullName>
    </recommendedName>
</protein>
<evidence type="ECO:0000313" key="3">
    <source>
        <dbReference type="EMBL" id="QHC63896.1"/>
    </source>
</evidence>
<reference evidence="4" key="1">
    <citation type="submission" date="2019-12" db="EMBL/GenBank/DDBJ databases">
        <title>Complete and draft genome sequences of new strains and members of some known species of the genus Rathayibacter isolated from plants.</title>
        <authorList>
            <person name="Tarlachkov S.V."/>
            <person name="Starodumova I.P."/>
            <person name="Dorofeeva L.V."/>
            <person name="Prisyazhnaya N.V."/>
            <person name="Leyn S."/>
            <person name="Zlamal J."/>
            <person name="Elan M."/>
            <person name="Osterman A.L."/>
            <person name="Nadler S."/>
            <person name="Subbotin S.A."/>
            <person name="Evtushenko L.I."/>
        </authorList>
    </citation>
    <scope>NUCLEOTIDE SEQUENCE [LARGE SCALE GENOMIC DNA]</scope>
    <source>
        <strain evidence="4">VKM Ac-2802</strain>
    </source>
</reference>
<accession>A0ABX6H269</accession>
<feature type="compositionally biased region" description="Basic and acidic residues" evidence="1">
    <location>
        <begin position="29"/>
        <end position="38"/>
    </location>
</feature>
<evidence type="ECO:0000313" key="4">
    <source>
        <dbReference type="Proteomes" id="UP000464597"/>
    </source>
</evidence>
<keyword evidence="2" id="KW-0812">Transmembrane</keyword>
<keyword evidence="2" id="KW-0472">Membrane</keyword>
<evidence type="ECO:0000256" key="1">
    <source>
        <dbReference type="SAM" id="MobiDB-lite"/>
    </source>
</evidence>
<dbReference type="Proteomes" id="UP000464597">
    <property type="component" value="Chromosome"/>
</dbReference>
<proteinExistence type="predicted"/>
<dbReference type="RefSeq" id="WP_159423433.1">
    <property type="nucleotide sequence ID" value="NZ_CP047180.1"/>
</dbReference>
<evidence type="ECO:0008006" key="5">
    <source>
        <dbReference type="Google" id="ProtNLM"/>
    </source>
</evidence>
<organism evidence="3 4">
    <name type="scientific">Rathayibacter festucae</name>
    <dbReference type="NCBI Taxonomy" id="110937"/>
    <lineage>
        <taxon>Bacteria</taxon>
        <taxon>Bacillati</taxon>
        <taxon>Actinomycetota</taxon>
        <taxon>Actinomycetes</taxon>
        <taxon>Micrococcales</taxon>
        <taxon>Microbacteriaceae</taxon>
        <taxon>Rathayibacter</taxon>
    </lineage>
</organism>
<feature type="transmembrane region" description="Helical" evidence="2">
    <location>
        <begin position="123"/>
        <end position="146"/>
    </location>
</feature>